<dbReference type="InterPro" id="IPR007278">
    <property type="entry name" value="DUF397"/>
</dbReference>
<dbReference type="AlphaFoldDB" id="A0A1C4XV53"/>
<reference evidence="4" key="1">
    <citation type="submission" date="2016-06" db="EMBL/GenBank/DDBJ databases">
        <authorList>
            <person name="Varghese N."/>
            <person name="Submissions Spin"/>
        </authorList>
    </citation>
    <scope>NUCLEOTIDE SEQUENCE [LARGE SCALE GENOMIC DNA]</scope>
    <source>
        <strain evidence="4">DSM 45246</strain>
    </source>
</reference>
<dbReference type="EMBL" id="FMCS01000006">
    <property type="protein sequence ID" value="SCF12357.1"/>
    <property type="molecule type" value="Genomic_DNA"/>
</dbReference>
<feature type="domain" description="DUF397" evidence="2">
    <location>
        <begin position="7"/>
        <end position="57"/>
    </location>
</feature>
<accession>A0A1C4XV53</accession>
<name>A0A1C4XV53_9ACTN</name>
<protein>
    <recommendedName>
        <fullName evidence="2">DUF397 domain-containing protein</fullName>
    </recommendedName>
</protein>
<dbReference type="Pfam" id="PF04149">
    <property type="entry name" value="DUF397"/>
    <property type="match status" value="1"/>
</dbReference>
<evidence type="ECO:0000313" key="4">
    <source>
        <dbReference type="Proteomes" id="UP000199629"/>
    </source>
</evidence>
<dbReference type="Proteomes" id="UP000199629">
    <property type="component" value="Unassembled WGS sequence"/>
</dbReference>
<keyword evidence="4" id="KW-1185">Reference proteome</keyword>
<evidence type="ECO:0000256" key="1">
    <source>
        <dbReference type="SAM" id="MobiDB-lite"/>
    </source>
</evidence>
<sequence>MTSVLPRWRKSTRSDNDGNCVEVAGDLPGVVLVRDSKDPSGPTLTFTPDAWRAFVSAGAPILATFRSR</sequence>
<dbReference type="RefSeq" id="WP_091265246.1">
    <property type="nucleotide sequence ID" value="NZ_FMCS01000006.1"/>
</dbReference>
<evidence type="ECO:0000259" key="2">
    <source>
        <dbReference type="Pfam" id="PF04149"/>
    </source>
</evidence>
<evidence type="ECO:0000313" key="3">
    <source>
        <dbReference type="EMBL" id="SCF12357.1"/>
    </source>
</evidence>
<organism evidence="3 4">
    <name type="scientific">Micromonospora chaiyaphumensis</name>
    <dbReference type="NCBI Taxonomy" id="307119"/>
    <lineage>
        <taxon>Bacteria</taxon>
        <taxon>Bacillati</taxon>
        <taxon>Actinomycetota</taxon>
        <taxon>Actinomycetes</taxon>
        <taxon>Micromonosporales</taxon>
        <taxon>Micromonosporaceae</taxon>
        <taxon>Micromonospora</taxon>
    </lineage>
</organism>
<proteinExistence type="predicted"/>
<gene>
    <name evidence="3" type="ORF">GA0070214_106405</name>
</gene>
<feature type="region of interest" description="Disordered" evidence="1">
    <location>
        <begin position="1"/>
        <end position="20"/>
    </location>
</feature>